<name>A0ABS7KQD9_9BACL</name>
<keyword evidence="3" id="KW-1185">Reference proteome</keyword>
<evidence type="ECO:0000313" key="2">
    <source>
        <dbReference type="EMBL" id="MBY0206355.1"/>
    </source>
</evidence>
<comment type="caution">
    <text evidence="2">The sequence shown here is derived from an EMBL/GenBank/DDBJ whole genome shotgun (WGS) entry which is preliminary data.</text>
</comment>
<sequence>MQRPRSLGQDGEGVNYSEVMLDAQGTVRVENRRGMGNASGVKSGGRAVQVNNAGKWGM</sequence>
<evidence type="ECO:0000256" key="1">
    <source>
        <dbReference type="SAM" id="MobiDB-lite"/>
    </source>
</evidence>
<protein>
    <submittedName>
        <fullName evidence="2">Uncharacterized protein</fullName>
    </submittedName>
</protein>
<proteinExistence type="predicted"/>
<organism evidence="2 3">
    <name type="scientific">Paenibacillus cucumis</name>
    <name type="common">ex Kampfer et al. 2016</name>
    <dbReference type="NCBI Taxonomy" id="1776858"/>
    <lineage>
        <taxon>Bacteria</taxon>
        <taxon>Bacillati</taxon>
        <taxon>Bacillota</taxon>
        <taxon>Bacilli</taxon>
        <taxon>Bacillales</taxon>
        <taxon>Paenibacillaceae</taxon>
        <taxon>Paenibacillus</taxon>
    </lineage>
</organism>
<dbReference type="EMBL" id="JACLIC010000044">
    <property type="protein sequence ID" value="MBY0206355.1"/>
    <property type="molecule type" value="Genomic_DNA"/>
</dbReference>
<accession>A0ABS7KQD9</accession>
<evidence type="ECO:0000313" key="3">
    <source>
        <dbReference type="Proteomes" id="UP000706031"/>
    </source>
</evidence>
<dbReference type="RefSeq" id="WP_221790823.1">
    <property type="nucleotide sequence ID" value="NZ_JACLIC010000044.1"/>
</dbReference>
<gene>
    <name evidence="2" type="ORF">H7T88_24350</name>
</gene>
<reference evidence="2 3" key="1">
    <citation type="submission" date="2020-08" db="EMBL/GenBank/DDBJ databases">
        <title>Fungal Genomes of the International Space Station.</title>
        <authorList>
            <person name="Seuylemezian A."/>
            <person name="Singh N.K."/>
            <person name="Wood J."/>
            <person name="Venkateswaran K."/>
        </authorList>
    </citation>
    <scope>NUCLEOTIDE SEQUENCE [LARGE SCALE GENOMIC DNA]</scope>
    <source>
        <strain evidence="2 3">S/N-304-OC-R4</strain>
    </source>
</reference>
<feature type="region of interest" description="Disordered" evidence="1">
    <location>
        <begin position="30"/>
        <end position="58"/>
    </location>
</feature>
<dbReference type="Proteomes" id="UP000706031">
    <property type="component" value="Unassembled WGS sequence"/>
</dbReference>